<feature type="domain" description="Hydantoinase A/oxoprolinase" evidence="1">
    <location>
        <begin position="226"/>
        <end position="511"/>
    </location>
</feature>
<dbReference type="GO" id="GO:0006749">
    <property type="term" value="P:glutathione metabolic process"/>
    <property type="evidence" value="ECO:0007669"/>
    <property type="project" value="TreeGrafter"/>
</dbReference>
<evidence type="ECO:0000313" key="3">
    <source>
        <dbReference type="EMBL" id="NUW35889.1"/>
    </source>
</evidence>
<dbReference type="RefSeq" id="WP_175593350.1">
    <property type="nucleotide sequence ID" value="NZ_JABWGN010000013.1"/>
</dbReference>
<evidence type="ECO:0000313" key="4">
    <source>
        <dbReference type="Proteomes" id="UP000586042"/>
    </source>
</evidence>
<dbReference type="AlphaFoldDB" id="A0A7Y6IFK5"/>
<dbReference type="Proteomes" id="UP000586042">
    <property type="component" value="Unassembled WGS sequence"/>
</dbReference>
<gene>
    <name evidence="3" type="ORF">HTZ77_31390</name>
</gene>
<dbReference type="SUPFAM" id="SSF53067">
    <property type="entry name" value="Actin-like ATPase domain"/>
    <property type="match status" value="1"/>
</dbReference>
<dbReference type="PANTHER" id="PTHR11365:SF23">
    <property type="entry name" value="HYPOTHETICAL 5-OXOPROLINASE (EUROFUNG)-RELATED"/>
    <property type="match status" value="1"/>
</dbReference>
<dbReference type="InterPro" id="IPR008040">
    <property type="entry name" value="Hydant_A_N"/>
</dbReference>
<comment type="caution">
    <text evidence="3">The sequence shown here is derived from an EMBL/GenBank/DDBJ whole genome shotgun (WGS) entry which is preliminary data.</text>
</comment>
<accession>A0A7Y6IFK5</accession>
<dbReference type="InterPro" id="IPR045079">
    <property type="entry name" value="Oxoprolinase-like"/>
</dbReference>
<dbReference type="Pfam" id="PF05378">
    <property type="entry name" value="Hydant_A_N"/>
    <property type="match status" value="1"/>
</dbReference>
<dbReference type="PANTHER" id="PTHR11365">
    <property type="entry name" value="5-OXOPROLINASE RELATED"/>
    <property type="match status" value="1"/>
</dbReference>
<sequence length="700" mass="74623">MSYRVAMDIGGTFTDVVRYDETTGSVVASKASTTPHDLAEGVFAALGRVVDDPSRISYFVHGTTQGLNALLERKGARVLLLASTGAGDVYRIARGNRDRMFDLRYRKPAPLVPGEDVAEVDGRLDWRGEELVPLDEEGVRRAARRVREEGFDAVAVCLLFSYADPRHEVRAGEILREELGGAPCARQHDDAQRVRQHDDAQRVRQHDDVLVVLSHEVAREWREYERTSSAVLEAYTGPVVRGYLAEIERRFAERGLGVPVHVMQSSGGLVNAAYAMRRPLQTLLSGPVGGTMGGVAAARLLGRRNAICVDMGGTSFDVSLVVDGRPDVSAEARIEGHPVLMPIVNLHTIGAGGGSIAYAEAGALRVGPESAGAVPGPACYGRGGTRPTVTDANVVLGRVDPEWFAGGLMDLDVEAAGAAVAALGEELALDPLDLAEGICAVANAKMAQAIRTLTVEHGVEPREFSLVAFGGAGAMHAVFIARELGISEVVVPRFPGAFSAWGMLEAEVRRDLTHPYFRPQDVLDGADMARRLAALEAEVLEALAEQGVPAERRRVEHAVDVRYEGQDYTLTIPLREAGEPAGPGFPAEIAARFAEAHTSRYGHATPEAPVEFVMLRSTGLGSFPRAAAGAPDVTGEAAPAVRDVVFDGAVHRTPVLRRAHLDGELAGPAIVVEETATTVVPPGCLATVDDNGFLIVKVDQ</sequence>
<evidence type="ECO:0000259" key="2">
    <source>
        <dbReference type="Pfam" id="PF05378"/>
    </source>
</evidence>
<keyword evidence="4" id="KW-1185">Reference proteome</keyword>
<dbReference type="InterPro" id="IPR043129">
    <property type="entry name" value="ATPase_NBD"/>
</dbReference>
<dbReference type="EMBL" id="JABWGN010000013">
    <property type="protein sequence ID" value="NUW35889.1"/>
    <property type="molecule type" value="Genomic_DNA"/>
</dbReference>
<evidence type="ECO:0000259" key="1">
    <source>
        <dbReference type="Pfam" id="PF01968"/>
    </source>
</evidence>
<feature type="domain" description="Hydantoinase/oxoprolinase N-terminal" evidence="2">
    <location>
        <begin position="4"/>
        <end position="178"/>
    </location>
</feature>
<dbReference type="GO" id="GO:0017168">
    <property type="term" value="F:5-oxoprolinase (ATP-hydrolyzing) activity"/>
    <property type="evidence" value="ECO:0007669"/>
    <property type="project" value="TreeGrafter"/>
</dbReference>
<name>A0A7Y6IFK5_9ACTN</name>
<protein>
    <submittedName>
        <fullName evidence="3">Hydantoinase/oxoprolinase family protein</fullName>
    </submittedName>
</protein>
<reference evidence="3 4" key="1">
    <citation type="submission" date="2020-06" db="EMBL/GenBank/DDBJ databases">
        <title>Nonomuraea sp. SMC257, a novel actinomycete isolated from soil.</title>
        <authorList>
            <person name="Chanama M."/>
        </authorList>
    </citation>
    <scope>NUCLEOTIDE SEQUENCE [LARGE SCALE GENOMIC DNA]</scope>
    <source>
        <strain evidence="3 4">SMC257</strain>
    </source>
</reference>
<dbReference type="InterPro" id="IPR002821">
    <property type="entry name" value="Hydantoinase_A"/>
</dbReference>
<organism evidence="3 4">
    <name type="scientific">Nonomuraea montanisoli</name>
    <dbReference type="NCBI Taxonomy" id="2741721"/>
    <lineage>
        <taxon>Bacteria</taxon>
        <taxon>Bacillati</taxon>
        <taxon>Actinomycetota</taxon>
        <taxon>Actinomycetes</taxon>
        <taxon>Streptosporangiales</taxon>
        <taxon>Streptosporangiaceae</taxon>
        <taxon>Nonomuraea</taxon>
    </lineage>
</organism>
<proteinExistence type="predicted"/>
<dbReference type="GO" id="GO:0005829">
    <property type="term" value="C:cytosol"/>
    <property type="evidence" value="ECO:0007669"/>
    <property type="project" value="TreeGrafter"/>
</dbReference>
<dbReference type="Pfam" id="PF01968">
    <property type="entry name" value="Hydantoinase_A"/>
    <property type="match status" value="1"/>
</dbReference>